<organism evidence="1 2">
    <name type="scientific">Phragmitibacter flavus</name>
    <dbReference type="NCBI Taxonomy" id="2576071"/>
    <lineage>
        <taxon>Bacteria</taxon>
        <taxon>Pseudomonadati</taxon>
        <taxon>Verrucomicrobiota</taxon>
        <taxon>Verrucomicrobiia</taxon>
        <taxon>Verrucomicrobiales</taxon>
        <taxon>Verrucomicrobiaceae</taxon>
        <taxon>Phragmitibacter</taxon>
    </lineage>
</organism>
<reference evidence="1 2" key="1">
    <citation type="submission" date="2019-05" db="EMBL/GenBank/DDBJ databases">
        <title>Verrucobacter flavum gen. nov., sp. nov. a new member of the family Verrucomicrobiaceae.</title>
        <authorList>
            <person name="Szuroczki S."/>
            <person name="Abbaszade G."/>
            <person name="Szabo A."/>
            <person name="Felfoldi T."/>
            <person name="Schumann P."/>
            <person name="Boka K."/>
            <person name="Keki Z."/>
            <person name="Toumi M."/>
            <person name="Toth E."/>
        </authorList>
    </citation>
    <scope>NUCLEOTIDE SEQUENCE [LARGE SCALE GENOMIC DNA]</scope>
    <source>
        <strain evidence="1 2">MG-N-17</strain>
    </source>
</reference>
<gene>
    <name evidence="1" type="ORF">FEM03_12945</name>
</gene>
<dbReference type="SUPFAM" id="SSF50494">
    <property type="entry name" value="Trypsin-like serine proteases"/>
    <property type="match status" value="1"/>
</dbReference>
<evidence type="ECO:0000313" key="1">
    <source>
        <dbReference type="EMBL" id="TLD70101.1"/>
    </source>
</evidence>
<evidence type="ECO:0000313" key="2">
    <source>
        <dbReference type="Proteomes" id="UP000306196"/>
    </source>
</evidence>
<sequence>MIFAASSRHQYESMEKPPARLEGLDDDIVTLDVTKTVAQPKSWMQLVTATTGPLNVLEYRVEDELLPGDELALVIGKGKWIVGKLMAKEDIKLWDRPTMQRFAVQTTENVAGTSGSPVVNVRTGRVVGVMQAADRAVGPTYLVFETMAMRLAPGSQTRSASAP</sequence>
<dbReference type="EMBL" id="VAUV01000009">
    <property type="protein sequence ID" value="TLD70101.1"/>
    <property type="molecule type" value="Genomic_DNA"/>
</dbReference>
<comment type="caution">
    <text evidence="1">The sequence shown here is derived from an EMBL/GenBank/DDBJ whole genome shotgun (WGS) entry which is preliminary data.</text>
</comment>
<accession>A0A5R8KCS5</accession>
<proteinExistence type="predicted"/>
<name>A0A5R8KCS5_9BACT</name>
<keyword evidence="2" id="KW-1185">Reference proteome</keyword>
<dbReference type="Proteomes" id="UP000306196">
    <property type="component" value="Unassembled WGS sequence"/>
</dbReference>
<evidence type="ECO:0008006" key="3">
    <source>
        <dbReference type="Google" id="ProtNLM"/>
    </source>
</evidence>
<protein>
    <recommendedName>
        <fullName evidence="3">Serine protease</fullName>
    </recommendedName>
</protein>
<dbReference type="InterPro" id="IPR009003">
    <property type="entry name" value="Peptidase_S1_PA"/>
</dbReference>
<dbReference type="AlphaFoldDB" id="A0A5R8KCS5"/>